<dbReference type="STRING" id="1297742.A176_002449"/>
<feature type="repeat" description="TPR" evidence="1">
    <location>
        <begin position="32"/>
        <end position="65"/>
    </location>
</feature>
<dbReference type="PANTHER" id="PTHR12558:SF13">
    <property type="entry name" value="CELL DIVISION CYCLE PROTEIN 27 HOMOLOG"/>
    <property type="match status" value="1"/>
</dbReference>
<dbReference type="Pfam" id="PF13432">
    <property type="entry name" value="TPR_16"/>
    <property type="match status" value="2"/>
</dbReference>
<name>A0A0H4XC55_9BACT</name>
<sequence>MFPRPRALSLIALLALTGCDDETPRVKPKDHAEGLYVKGTAEYLQGHFDAALASFEAMKQLAPDDPRLPAARGEVYLSMGRLTEAAAEFEAALKLEPKRSTNWSRLGFIQAQLGQVAEAQSSLRKALALFPQDFNALESLGDLYLKKGEHDAAVRHFTLAAGAAPSPEQKSALVIRALDVLTEQRRHAEVLTVAQKAVDDGIHTAEVLSALGDGLVHAGNLPEAANAYRDAASRAPRDPTLWELVGEIQTKLDKPGDAISAYKESLRVRDRAIVHVALARLYLGLKDKSAAKEELEAALGSASGQDMRELRELADLLVTMERKPDALRILAGLSAEADQAKDAELHVTTARLAQELKDKGILQAACARATAADATLKKCP</sequence>
<dbReference type="Pfam" id="PF14559">
    <property type="entry name" value="TPR_19"/>
    <property type="match status" value="1"/>
</dbReference>
<evidence type="ECO:0000313" key="2">
    <source>
        <dbReference type="EMBL" id="AKQ65537.1"/>
    </source>
</evidence>
<evidence type="ECO:0000313" key="3">
    <source>
        <dbReference type="Proteomes" id="UP000009026"/>
    </source>
</evidence>
<keyword evidence="3" id="KW-1185">Reference proteome</keyword>
<dbReference type="EMBL" id="CP012109">
    <property type="protein sequence ID" value="AKQ65537.1"/>
    <property type="molecule type" value="Genomic_DNA"/>
</dbReference>
<protein>
    <submittedName>
        <fullName evidence="2">TPR repeat protein</fullName>
    </submittedName>
</protein>
<dbReference type="PROSITE" id="PS51257">
    <property type="entry name" value="PROKAR_LIPOPROTEIN"/>
    <property type="match status" value="1"/>
</dbReference>
<keyword evidence="1" id="KW-0802">TPR repeat</keyword>
<dbReference type="InterPro" id="IPR019734">
    <property type="entry name" value="TPR_rpt"/>
</dbReference>
<dbReference type="SMART" id="SM00028">
    <property type="entry name" value="TPR"/>
    <property type="match status" value="6"/>
</dbReference>
<evidence type="ECO:0000256" key="1">
    <source>
        <dbReference type="PROSITE-ProRule" id="PRU00339"/>
    </source>
</evidence>
<proteinExistence type="predicted"/>
<dbReference type="Proteomes" id="UP000009026">
    <property type="component" value="Chromosome"/>
</dbReference>
<organism evidence="2 3">
    <name type="scientific">Pseudomyxococcus hansupus</name>
    <dbReference type="NCBI Taxonomy" id="1297742"/>
    <lineage>
        <taxon>Bacteria</taxon>
        <taxon>Pseudomonadati</taxon>
        <taxon>Myxococcota</taxon>
        <taxon>Myxococcia</taxon>
        <taxon>Myxococcales</taxon>
        <taxon>Cystobacterineae</taxon>
        <taxon>Myxococcaceae</taxon>
        <taxon>Pseudomyxococcus</taxon>
    </lineage>
</organism>
<dbReference type="RefSeq" id="WP_002639443.1">
    <property type="nucleotide sequence ID" value="NZ_CP012109.1"/>
</dbReference>
<dbReference type="PATRIC" id="fig|1297742.4.peg.2475"/>
<dbReference type="InterPro" id="IPR011990">
    <property type="entry name" value="TPR-like_helical_dom_sf"/>
</dbReference>
<feature type="repeat" description="TPR" evidence="1">
    <location>
        <begin position="205"/>
        <end position="238"/>
    </location>
</feature>
<dbReference type="Pfam" id="PF13181">
    <property type="entry name" value="TPR_8"/>
    <property type="match status" value="1"/>
</dbReference>
<dbReference type="OrthoDB" id="5492386at2"/>
<gene>
    <name evidence="2" type="ORF">A176_002449</name>
</gene>
<dbReference type="KEGG" id="mym:A176_002449"/>
<feature type="repeat" description="TPR" evidence="1">
    <location>
        <begin position="100"/>
        <end position="133"/>
    </location>
</feature>
<accession>A0A0H4XC55</accession>
<reference evidence="2 3" key="1">
    <citation type="journal article" date="2016" name="PLoS ONE">
        <title>Complete Genome Sequence and Comparative Genomics of a Novel Myxobacterium Myxococcus hansupus.</title>
        <authorList>
            <person name="Sharma G."/>
            <person name="Narwani T."/>
            <person name="Subramanian S."/>
        </authorList>
    </citation>
    <scope>NUCLEOTIDE SEQUENCE [LARGE SCALE GENOMIC DNA]</scope>
    <source>
        <strain evidence="3">mixupus</strain>
    </source>
</reference>
<feature type="repeat" description="TPR" evidence="1">
    <location>
        <begin position="134"/>
        <end position="167"/>
    </location>
</feature>
<dbReference type="SUPFAM" id="SSF48452">
    <property type="entry name" value="TPR-like"/>
    <property type="match status" value="1"/>
</dbReference>
<feature type="repeat" description="TPR" evidence="1">
    <location>
        <begin position="66"/>
        <end position="99"/>
    </location>
</feature>
<dbReference type="PROSITE" id="PS50005">
    <property type="entry name" value="TPR"/>
    <property type="match status" value="5"/>
</dbReference>
<dbReference type="PANTHER" id="PTHR12558">
    <property type="entry name" value="CELL DIVISION CYCLE 16,23,27"/>
    <property type="match status" value="1"/>
</dbReference>
<dbReference type="eggNOG" id="COG0457">
    <property type="taxonomic scope" value="Bacteria"/>
</dbReference>
<dbReference type="AlphaFoldDB" id="A0A0H4XC55"/>
<dbReference type="Gene3D" id="1.25.40.10">
    <property type="entry name" value="Tetratricopeptide repeat domain"/>
    <property type="match status" value="2"/>
</dbReference>